<evidence type="ECO:0000313" key="1">
    <source>
        <dbReference type="EMBL" id="SFE98175.1"/>
    </source>
</evidence>
<protein>
    <submittedName>
        <fullName evidence="1">Uncharacterized protein</fullName>
    </submittedName>
</protein>
<dbReference type="AlphaFoldDB" id="A0A1I2EZ82"/>
<evidence type="ECO:0000313" key="2">
    <source>
        <dbReference type="Proteomes" id="UP000199477"/>
    </source>
</evidence>
<proteinExistence type="predicted"/>
<reference evidence="2" key="1">
    <citation type="submission" date="2016-10" db="EMBL/GenBank/DDBJ databases">
        <authorList>
            <person name="Varghese N."/>
            <person name="Submissions S."/>
        </authorList>
    </citation>
    <scope>NUCLEOTIDE SEQUENCE [LARGE SCALE GENOMIC DNA]</scope>
    <source>
        <strain evidence="2">UNC178MFTsu3.1</strain>
    </source>
</reference>
<dbReference type="EMBL" id="FONH01000005">
    <property type="protein sequence ID" value="SFE98175.1"/>
    <property type="molecule type" value="Genomic_DNA"/>
</dbReference>
<dbReference type="STRING" id="500610.SAMN02799615_02160"/>
<dbReference type="RefSeq" id="WP_026633963.1">
    <property type="nucleotide sequence ID" value="NZ_FONH01000005.1"/>
</dbReference>
<organism evidence="1 2">
    <name type="scientific">Dyella marensis</name>
    <dbReference type="NCBI Taxonomy" id="500610"/>
    <lineage>
        <taxon>Bacteria</taxon>
        <taxon>Pseudomonadati</taxon>
        <taxon>Pseudomonadota</taxon>
        <taxon>Gammaproteobacteria</taxon>
        <taxon>Lysobacterales</taxon>
        <taxon>Rhodanobacteraceae</taxon>
        <taxon>Dyella</taxon>
    </lineage>
</organism>
<name>A0A1I2EZ82_9GAMM</name>
<dbReference type="Proteomes" id="UP000199477">
    <property type="component" value="Unassembled WGS sequence"/>
</dbReference>
<accession>A0A1I2EZ82</accession>
<keyword evidence="2" id="KW-1185">Reference proteome</keyword>
<sequence length="116" mass="12927">MASRSHFYLSIDDLAHARGPEPSLRYEGAGPNDFAAALQQALREPGLFERWRAMQPEPDEVDPALGKTDPSAQVNARVADLHTEVDLVTDLPMSIVRHRLNLLIGPSWKLRDMRAA</sequence>
<gene>
    <name evidence="1" type="ORF">SAMN02799615_02160</name>
</gene>